<protein>
    <submittedName>
        <fullName evidence="6">TetR family transcriptional regulator</fullName>
    </submittedName>
</protein>
<dbReference type="GO" id="GO:0000976">
    <property type="term" value="F:transcription cis-regulatory region binding"/>
    <property type="evidence" value="ECO:0007669"/>
    <property type="project" value="TreeGrafter"/>
</dbReference>
<evidence type="ECO:0000259" key="5">
    <source>
        <dbReference type="PROSITE" id="PS50977"/>
    </source>
</evidence>
<dbReference type="InterPro" id="IPR050109">
    <property type="entry name" value="HTH-type_TetR-like_transc_reg"/>
</dbReference>
<dbReference type="InterPro" id="IPR023772">
    <property type="entry name" value="DNA-bd_HTH_TetR-type_CS"/>
</dbReference>
<dbReference type="PRINTS" id="PR00455">
    <property type="entry name" value="HTHTETR"/>
</dbReference>
<evidence type="ECO:0000256" key="2">
    <source>
        <dbReference type="ARBA" id="ARBA00023125"/>
    </source>
</evidence>
<proteinExistence type="predicted"/>
<keyword evidence="1" id="KW-0805">Transcription regulation</keyword>
<evidence type="ECO:0000313" key="6">
    <source>
        <dbReference type="EMBL" id="PWR18806.1"/>
    </source>
</evidence>
<keyword evidence="3" id="KW-0804">Transcription</keyword>
<comment type="caution">
    <text evidence="6">The sequence shown here is derived from an EMBL/GenBank/DDBJ whole genome shotgun (WGS) entry which is preliminary data.</text>
</comment>
<dbReference type="PROSITE" id="PS01081">
    <property type="entry name" value="HTH_TETR_1"/>
    <property type="match status" value="1"/>
</dbReference>
<dbReference type="RefSeq" id="WP_109922492.1">
    <property type="nucleotide sequence ID" value="NZ_QGLF01000005.1"/>
</dbReference>
<name>A0A317DY70_9PROT</name>
<dbReference type="PROSITE" id="PS50977">
    <property type="entry name" value="HTH_TETR_2"/>
    <property type="match status" value="1"/>
</dbReference>
<feature type="domain" description="HTH tetR-type" evidence="5">
    <location>
        <begin position="16"/>
        <end position="76"/>
    </location>
</feature>
<evidence type="ECO:0000313" key="7">
    <source>
        <dbReference type="Proteomes" id="UP000246077"/>
    </source>
</evidence>
<accession>A0A317DY70</accession>
<dbReference type="InterPro" id="IPR001647">
    <property type="entry name" value="HTH_TetR"/>
</dbReference>
<dbReference type="Gene3D" id="1.10.357.10">
    <property type="entry name" value="Tetracycline Repressor, domain 2"/>
    <property type="match status" value="1"/>
</dbReference>
<sequence>MQADEPTMGRRERKRQETRARILTAARALFLAKGFDGTTVDEIAERADISKRSFFDYFPSKEDVVTAWQDGFGDLLVARIAARPPGEPLARTAHAAMSAAIRDSASPEGIDLDALVRDTPSLRARMHLKYARLEARLAEALAARTAPPPDGGAALVGEPALLAMIAVGALRLGSEAWRTSAAEPPPPDHYTDRVFDDIWHHLRQLAAAGGD</sequence>
<dbReference type="GO" id="GO:0003700">
    <property type="term" value="F:DNA-binding transcription factor activity"/>
    <property type="evidence" value="ECO:0007669"/>
    <property type="project" value="TreeGrafter"/>
</dbReference>
<evidence type="ECO:0000256" key="3">
    <source>
        <dbReference type="ARBA" id="ARBA00023163"/>
    </source>
</evidence>
<dbReference type="EMBL" id="QGLF01000005">
    <property type="protein sequence ID" value="PWR18806.1"/>
    <property type="molecule type" value="Genomic_DNA"/>
</dbReference>
<organism evidence="6 7">
    <name type="scientific">Zavarzinia compransoris</name>
    <dbReference type="NCBI Taxonomy" id="1264899"/>
    <lineage>
        <taxon>Bacteria</taxon>
        <taxon>Pseudomonadati</taxon>
        <taxon>Pseudomonadota</taxon>
        <taxon>Alphaproteobacteria</taxon>
        <taxon>Rhodospirillales</taxon>
        <taxon>Zavarziniaceae</taxon>
        <taxon>Zavarzinia</taxon>
    </lineage>
</organism>
<gene>
    <name evidence="6" type="ORF">DKG75_17655</name>
</gene>
<feature type="DNA-binding region" description="H-T-H motif" evidence="4">
    <location>
        <begin position="39"/>
        <end position="58"/>
    </location>
</feature>
<dbReference type="SUPFAM" id="SSF46689">
    <property type="entry name" value="Homeodomain-like"/>
    <property type="match status" value="1"/>
</dbReference>
<keyword evidence="7" id="KW-1185">Reference proteome</keyword>
<dbReference type="OrthoDB" id="9811084at2"/>
<dbReference type="PANTHER" id="PTHR30055:SF238">
    <property type="entry name" value="MYCOFACTOCIN BIOSYNTHESIS TRANSCRIPTIONAL REGULATOR MFTR-RELATED"/>
    <property type="match status" value="1"/>
</dbReference>
<dbReference type="AlphaFoldDB" id="A0A317DY70"/>
<dbReference type="InterPro" id="IPR009057">
    <property type="entry name" value="Homeodomain-like_sf"/>
</dbReference>
<dbReference type="PANTHER" id="PTHR30055">
    <property type="entry name" value="HTH-TYPE TRANSCRIPTIONAL REGULATOR RUTR"/>
    <property type="match status" value="1"/>
</dbReference>
<dbReference type="Gene3D" id="1.10.10.60">
    <property type="entry name" value="Homeodomain-like"/>
    <property type="match status" value="1"/>
</dbReference>
<evidence type="ECO:0000256" key="4">
    <source>
        <dbReference type="PROSITE-ProRule" id="PRU00335"/>
    </source>
</evidence>
<dbReference type="Proteomes" id="UP000246077">
    <property type="component" value="Unassembled WGS sequence"/>
</dbReference>
<keyword evidence="2 4" id="KW-0238">DNA-binding</keyword>
<reference evidence="7" key="1">
    <citation type="submission" date="2018-05" db="EMBL/GenBank/DDBJ databases">
        <title>Zavarzinia sp. HR-AS.</title>
        <authorList>
            <person name="Lee Y."/>
            <person name="Jeon C.O."/>
        </authorList>
    </citation>
    <scope>NUCLEOTIDE SEQUENCE [LARGE SCALE GENOMIC DNA]</scope>
    <source>
        <strain evidence="7">DSM 1231</strain>
    </source>
</reference>
<evidence type="ECO:0000256" key="1">
    <source>
        <dbReference type="ARBA" id="ARBA00023015"/>
    </source>
</evidence>
<dbReference type="Pfam" id="PF00440">
    <property type="entry name" value="TetR_N"/>
    <property type="match status" value="1"/>
</dbReference>
<dbReference type="FunFam" id="1.10.10.60:FF:000141">
    <property type="entry name" value="TetR family transcriptional regulator"/>
    <property type="match status" value="1"/>
</dbReference>